<sequence>MSELLQQVCVAVRKIGREQVMPRYLKVAHERKTDGSLLTEADVATQHALIEELSRIAPYPVLGEEMTEAEQERLWAEGQDGLWCVDPIDGTTNFVTGLPFFAISVALIKQGRPMIGVVYDPRGDELFYAEAGGGAWLDGDRLPIKPPPPVLKRCIAGVDFKRLTRPLAIRLAGEHPYSSQRNLGASTLDWCYLAAGRLHVYLHGGQKLWDYAAGSLILLEAGGAAATFDQDDFWQGDVWKRPVVAGLSPELLDEWRRWVRAGE</sequence>
<dbReference type="GO" id="GO:0046872">
    <property type="term" value="F:metal ion binding"/>
    <property type="evidence" value="ECO:0007669"/>
    <property type="project" value="UniProtKB-KW"/>
</dbReference>
<feature type="binding site" evidence="5">
    <location>
        <position position="86"/>
    </location>
    <ligand>
        <name>Mg(2+)</name>
        <dbReference type="ChEBI" id="CHEBI:18420"/>
        <label>1</label>
        <note>catalytic</note>
    </ligand>
</feature>
<feature type="binding site" evidence="5">
    <location>
        <position position="89"/>
    </location>
    <ligand>
        <name>Mg(2+)</name>
        <dbReference type="ChEBI" id="CHEBI:18420"/>
        <label>1</label>
        <note>catalytic</note>
    </ligand>
</feature>
<evidence type="ECO:0000256" key="5">
    <source>
        <dbReference type="PIRSR" id="PIRSR600760-2"/>
    </source>
</evidence>
<evidence type="ECO:0000313" key="7">
    <source>
        <dbReference type="Proteomes" id="UP000295135"/>
    </source>
</evidence>
<comment type="similarity">
    <text evidence="1">Belongs to the inositol monophosphatase superfamily.</text>
</comment>
<comment type="caution">
    <text evidence="6">The sequence shown here is derived from an EMBL/GenBank/DDBJ whole genome shotgun (WGS) entry which is preliminary data.</text>
</comment>
<name>A0A4R3JYD9_9PROT</name>
<dbReference type="PROSITE" id="PS00630">
    <property type="entry name" value="IMP_2"/>
    <property type="match status" value="1"/>
</dbReference>
<dbReference type="InterPro" id="IPR000760">
    <property type="entry name" value="Inositol_monophosphatase-like"/>
</dbReference>
<dbReference type="GO" id="GO:0007165">
    <property type="term" value="P:signal transduction"/>
    <property type="evidence" value="ECO:0007669"/>
    <property type="project" value="TreeGrafter"/>
</dbReference>
<dbReference type="PROSITE" id="PS00629">
    <property type="entry name" value="IMP_1"/>
    <property type="match status" value="1"/>
</dbReference>
<dbReference type="InterPro" id="IPR020583">
    <property type="entry name" value="Inositol_monoP_metal-BS"/>
</dbReference>
<feature type="binding site" evidence="5">
    <location>
        <position position="64"/>
    </location>
    <ligand>
        <name>Mg(2+)</name>
        <dbReference type="ChEBI" id="CHEBI:18420"/>
        <label>1</label>
        <note>catalytic</note>
    </ligand>
</feature>
<keyword evidence="3" id="KW-0378">Hydrolase</keyword>
<accession>A0A4R3JYD9</accession>
<keyword evidence="7" id="KW-1185">Reference proteome</keyword>
<comment type="cofactor">
    <cofactor evidence="5">
        <name>Mg(2+)</name>
        <dbReference type="ChEBI" id="CHEBI:18420"/>
    </cofactor>
</comment>
<evidence type="ECO:0000256" key="2">
    <source>
        <dbReference type="ARBA" id="ARBA00022723"/>
    </source>
</evidence>
<protein>
    <submittedName>
        <fullName evidence="6">Myo-inositol-1(Or 4)-monophosphatase</fullName>
    </submittedName>
</protein>
<keyword evidence="4 5" id="KW-0460">Magnesium</keyword>
<dbReference type="Gene3D" id="3.40.190.80">
    <property type="match status" value="1"/>
</dbReference>
<dbReference type="SUPFAM" id="SSF56655">
    <property type="entry name" value="Carbohydrate phosphatase"/>
    <property type="match status" value="1"/>
</dbReference>
<dbReference type="PRINTS" id="PR00377">
    <property type="entry name" value="IMPHPHTASES"/>
</dbReference>
<dbReference type="GO" id="GO:0046854">
    <property type="term" value="P:phosphatidylinositol phosphate biosynthetic process"/>
    <property type="evidence" value="ECO:0007669"/>
    <property type="project" value="InterPro"/>
</dbReference>
<dbReference type="Proteomes" id="UP000295135">
    <property type="component" value="Unassembled WGS sequence"/>
</dbReference>
<dbReference type="Pfam" id="PF00459">
    <property type="entry name" value="Inositol_P"/>
    <property type="match status" value="1"/>
</dbReference>
<organism evidence="6 7">
    <name type="scientific">Sulfuritortus calidifontis</name>
    <dbReference type="NCBI Taxonomy" id="1914471"/>
    <lineage>
        <taxon>Bacteria</taxon>
        <taxon>Pseudomonadati</taxon>
        <taxon>Pseudomonadota</taxon>
        <taxon>Betaproteobacteria</taxon>
        <taxon>Nitrosomonadales</taxon>
        <taxon>Thiobacillaceae</taxon>
        <taxon>Sulfuritortus</taxon>
    </lineage>
</organism>
<reference evidence="6 7" key="1">
    <citation type="submission" date="2019-03" db="EMBL/GenBank/DDBJ databases">
        <title>Genomic Encyclopedia of Type Strains, Phase IV (KMG-IV): sequencing the most valuable type-strain genomes for metagenomic binning, comparative biology and taxonomic classification.</title>
        <authorList>
            <person name="Goeker M."/>
        </authorList>
    </citation>
    <scope>NUCLEOTIDE SEQUENCE [LARGE SCALE GENOMIC DNA]</scope>
    <source>
        <strain evidence="6 7">DSM 103923</strain>
    </source>
</reference>
<feature type="binding site" evidence="5">
    <location>
        <position position="210"/>
    </location>
    <ligand>
        <name>Mg(2+)</name>
        <dbReference type="ChEBI" id="CHEBI:18420"/>
        <label>1</label>
        <note>catalytic</note>
    </ligand>
</feature>
<keyword evidence="2 5" id="KW-0479">Metal-binding</keyword>
<dbReference type="EMBL" id="SLZY01000007">
    <property type="protein sequence ID" value="TCS71911.1"/>
    <property type="molecule type" value="Genomic_DNA"/>
</dbReference>
<dbReference type="OrthoDB" id="9785695at2"/>
<evidence type="ECO:0000256" key="3">
    <source>
        <dbReference type="ARBA" id="ARBA00022801"/>
    </source>
</evidence>
<evidence type="ECO:0000256" key="1">
    <source>
        <dbReference type="ARBA" id="ARBA00009759"/>
    </source>
</evidence>
<proteinExistence type="inferred from homology"/>
<dbReference type="RefSeq" id="WP_126463703.1">
    <property type="nucleotide sequence ID" value="NZ_AP018721.1"/>
</dbReference>
<dbReference type="Gene3D" id="3.30.540.10">
    <property type="entry name" value="Fructose-1,6-Bisphosphatase, subunit A, domain 1"/>
    <property type="match status" value="1"/>
</dbReference>
<evidence type="ECO:0000256" key="4">
    <source>
        <dbReference type="ARBA" id="ARBA00022842"/>
    </source>
</evidence>
<dbReference type="InterPro" id="IPR020550">
    <property type="entry name" value="Inositol_monophosphatase_CS"/>
</dbReference>
<dbReference type="PANTHER" id="PTHR20854">
    <property type="entry name" value="INOSITOL MONOPHOSPHATASE"/>
    <property type="match status" value="1"/>
</dbReference>
<evidence type="ECO:0000313" key="6">
    <source>
        <dbReference type="EMBL" id="TCS71911.1"/>
    </source>
</evidence>
<dbReference type="GO" id="GO:0006020">
    <property type="term" value="P:inositol metabolic process"/>
    <property type="evidence" value="ECO:0007669"/>
    <property type="project" value="TreeGrafter"/>
</dbReference>
<dbReference type="CDD" id="cd01637">
    <property type="entry name" value="IMPase_like"/>
    <property type="match status" value="1"/>
</dbReference>
<dbReference type="GO" id="GO:0008934">
    <property type="term" value="F:inositol monophosphate 1-phosphatase activity"/>
    <property type="evidence" value="ECO:0007669"/>
    <property type="project" value="TreeGrafter"/>
</dbReference>
<dbReference type="AlphaFoldDB" id="A0A4R3JYD9"/>
<feature type="binding site" evidence="5">
    <location>
        <position position="88"/>
    </location>
    <ligand>
        <name>Mg(2+)</name>
        <dbReference type="ChEBI" id="CHEBI:18420"/>
        <label>1</label>
        <note>catalytic</note>
    </ligand>
</feature>
<dbReference type="PANTHER" id="PTHR20854:SF4">
    <property type="entry name" value="INOSITOL-1-MONOPHOSPHATASE-RELATED"/>
    <property type="match status" value="1"/>
</dbReference>
<gene>
    <name evidence="6" type="ORF">EDC61_10749</name>
</gene>